<protein>
    <recommendedName>
        <fullName evidence="4">40S ribosomal protein S7</fullName>
    </recommendedName>
</protein>
<keyword evidence="2 4" id="KW-0689">Ribosomal protein</keyword>
<dbReference type="PANTHER" id="PTHR11278:SF0">
    <property type="entry name" value="SMALL RIBOSOMAL SUBUNIT PROTEIN ES7"/>
    <property type="match status" value="1"/>
</dbReference>
<dbReference type="CTD" id="20217303"/>
<keyword evidence="3 4" id="KW-0687">Ribonucleoprotein</keyword>
<dbReference type="Pfam" id="PF01251">
    <property type="entry name" value="Ribosomal_S7e"/>
    <property type="match status" value="1"/>
</dbReference>
<dbReference type="GeneID" id="20217303"/>
<dbReference type="RefSeq" id="XP_009011588.1">
    <property type="nucleotide sequence ID" value="XM_009013340.1"/>
</dbReference>
<evidence type="ECO:0000313" key="5">
    <source>
        <dbReference type="EMBL" id="ESO10292.1"/>
    </source>
</evidence>
<dbReference type="InParanoid" id="T1G8A6"/>
<reference evidence="7" key="1">
    <citation type="submission" date="2012-12" db="EMBL/GenBank/DDBJ databases">
        <authorList>
            <person name="Hellsten U."/>
            <person name="Grimwood J."/>
            <person name="Chapman J.A."/>
            <person name="Shapiro H."/>
            <person name="Aerts A."/>
            <person name="Otillar R.P."/>
            <person name="Terry A.Y."/>
            <person name="Boore J.L."/>
            <person name="Simakov O."/>
            <person name="Marletaz F."/>
            <person name="Cho S.-J."/>
            <person name="Edsinger-Gonzales E."/>
            <person name="Havlak P."/>
            <person name="Kuo D.-H."/>
            <person name="Larsson T."/>
            <person name="Lv J."/>
            <person name="Arendt D."/>
            <person name="Savage R."/>
            <person name="Osoegawa K."/>
            <person name="de Jong P."/>
            <person name="Lindberg D.R."/>
            <person name="Seaver E.C."/>
            <person name="Weisblat D.A."/>
            <person name="Putnam N.H."/>
            <person name="Grigoriev I.V."/>
            <person name="Rokhsar D.S."/>
        </authorList>
    </citation>
    <scope>NUCLEOTIDE SEQUENCE</scope>
</reference>
<evidence type="ECO:0000256" key="2">
    <source>
        <dbReference type="ARBA" id="ARBA00022980"/>
    </source>
</evidence>
<reference evidence="5 7" key="2">
    <citation type="journal article" date="2013" name="Nature">
        <title>Insights into bilaterian evolution from three spiralian genomes.</title>
        <authorList>
            <person name="Simakov O."/>
            <person name="Marletaz F."/>
            <person name="Cho S.J."/>
            <person name="Edsinger-Gonzales E."/>
            <person name="Havlak P."/>
            <person name="Hellsten U."/>
            <person name="Kuo D.H."/>
            <person name="Larsson T."/>
            <person name="Lv J."/>
            <person name="Arendt D."/>
            <person name="Savage R."/>
            <person name="Osoegawa K."/>
            <person name="de Jong P."/>
            <person name="Grimwood J."/>
            <person name="Chapman J.A."/>
            <person name="Shapiro H."/>
            <person name="Aerts A."/>
            <person name="Otillar R.P."/>
            <person name="Terry A.Y."/>
            <person name="Boore J.L."/>
            <person name="Grigoriev I.V."/>
            <person name="Lindberg D.R."/>
            <person name="Seaver E.C."/>
            <person name="Weisblat D.A."/>
            <person name="Putnam N.H."/>
            <person name="Rokhsar D.S."/>
        </authorList>
    </citation>
    <scope>NUCLEOTIDE SEQUENCE</scope>
</reference>
<dbReference type="EMBL" id="AMQM01008982">
    <property type="status" value="NOT_ANNOTATED_CDS"/>
    <property type="molecule type" value="Genomic_DNA"/>
</dbReference>
<organism evidence="6 7">
    <name type="scientific">Helobdella robusta</name>
    <name type="common">Californian leech</name>
    <dbReference type="NCBI Taxonomy" id="6412"/>
    <lineage>
        <taxon>Eukaryota</taxon>
        <taxon>Metazoa</taxon>
        <taxon>Spiralia</taxon>
        <taxon>Lophotrochozoa</taxon>
        <taxon>Annelida</taxon>
        <taxon>Clitellata</taxon>
        <taxon>Hirudinea</taxon>
        <taxon>Rhynchobdellida</taxon>
        <taxon>Glossiphoniidae</taxon>
        <taxon>Helobdella</taxon>
    </lineage>
</organism>
<dbReference type="KEGG" id="hro:HELRODRAFT_91952"/>
<dbReference type="STRING" id="6412.T1G8A6"/>
<dbReference type="eggNOG" id="KOG3320">
    <property type="taxonomic scope" value="Eukaryota"/>
</dbReference>
<dbReference type="GO" id="GO:0006412">
    <property type="term" value="P:translation"/>
    <property type="evidence" value="ECO:0007669"/>
    <property type="project" value="InterPro"/>
</dbReference>
<dbReference type="OMA" id="TECKLET"/>
<evidence type="ECO:0000313" key="6">
    <source>
        <dbReference type="EnsemblMetazoa" id="HelroP91952"/>
    </source>
</evidence>
<dbReference type="HOGENOM" id="CLU_088621_2_1_1"/>
<dbReference type="AlphaFoldDB" id="T1G8A6"/>
<dbReference type="EMBL" id="KB095895">
    <property type="protein sequence ID" value="ESO10292.1"/>
    <property type="molecule type" value="Genomic_DNA"/>
</dbReference>
<evidence type="ECO:0000256" key="4">
    <source>
        <dbReference type="RuleBase" id="RU364105"/>
    </source>
</evidence>
<dbReference type="GO" id="GO:0005840">
    <property type="term" value="C:ribosome"/>
    <property type="evidence" value="ECO:0007669"/>
    <property type="project" value="UniProtKB-KW"/>
</dbReference>
<accession>T1G8A6</accession>
<dbReference type="Proteomes" id="UP000015101">
    <property type="component" value="Unassembled WGS sequence"/>
</dbReference>
<sequence length="67" mass="7959">VHNTMLENLCLPFEIVGKRIRIKTDWSQIIKVHLDKSQQINVEHRLDTFTAVYKKLTGKYVVFEFPE</sequence>
<reference evidence="6" key="3">
    <citation type="submission" date="2015-06" db="UniProtKB">
        <authorList>
            <consortium name="EnsemblMetazoa"/>
        </authorList>
    </citation>
    <scope>IDENTIFICATION</scope>
</reference>
<dbReference type="GO" id="GO:0003735">
    <property type="term" value="F:structural constituent of ribosome"/>
    <property type="evidence" value="ECO:0007669"/>
    <property type="project" value="InterPro"/>
</dbReference>
<proteinExistence type="inferred from homology"/>
<evidence type="ECO:0000256" key="3">
    <source>
        <dbReference type="ARBA" id="ARBA00023274"/>
    </source>
</evidence>
<comment type="similarity">
    <text evidence="1 4">Belongs to the eukaryotic ribosomal protein eS7 family.</text>
</comment>
<dbReference type="EnsemblMetazoa" id="HelroT91952">
    <property type="protein sequence ID" value="HelroP91952"/>
    <property type="gene ID" value="HelroG91952"/>
</dbReference>
<dbReference type="PANTHER" id="PTHR11278">
    <property type="entry name" value="40S RIBOSOMAL PROTEIN S7"/>
    <property type="match status" value="1"/>
</dbReference>
<evidence type="ECO:0000256" key="1">
    <source>
        <dbReference type="ARBA" id="ARBA00007820"/>
    </source>
</evidence>
<evidence type="ECO:0000313" key="7">
    <source>
        <dbReference type="Proteomes" id="UP000015101"/>
    </source>
</evidence>
<name>T1G8A6_HELRO</name>
<dbReference type="OrthoDB" id="1724687at2759"/>
<keyword evidence="7" id="KW-1185">Reference proteome</keyword>
<dbReference type="InterPro" id="IPR000554">
    <property type="entry name" value="Ribosomal_eS7"/>
</dbReference>
<gene>
    <name evidence="6" type="primary">20217303</name>
    <name evidence="5" type="ORF">HELRODRAFT_91952</name>
</gene>
<dbReference type="GO" id="GO:1990904">
    <property type="term" value="C:ribonucleoprotein complex"/>
    <property type="evidence" value="ECO:0007669"/>
    <property type="project" value="UniProtKB-KW"/>
</dbReference>